<sequence>MSKPQLDVAIAILLHQDKVLVGWREAKQHQGNKHEFPGGKVEQGETPLAACRREIFEEVGVGIQDWHAFDYIQHEYDDIVVKLHLFHAVVPNELLNEIQQPWAWYTRQQLLNLNFPKANQSIVKRLVWAEKIKIIDHLESSISLLSEYLYYWRVEATEKNAELLNQLESESLAQLIVNIELYKLLNVETQAQISTIHIKQQQLMQMTAKDLIISKRYIAACHDVVSAQYAQKIGCDAVLLSPVFVTATHPDAKALGWDKFTEIAGSLDIPVFALGGMSLDVIETAQQHHAYGIAGIRFL</sequence>
<dbReference type="GO" id="GO:0008413">
    <property type="term" value="F:8-oxo-7,8-dihydroguanosine triphosphate pyrophosphatase activity"/>
    <property type="evidence" value="ECO:0007669"/>
    <property type="project" value="TreeGrafter"/>
</dbReference>
<comment type="cofactor">
    <cofactor evidence="1">
        <name>Mg(2+)</name>
        <dbReference type="ChEBI" id="CHEBI:18420"/>
    </cofactor>
</comment>
<dbReference type="CDD" id="cd03425">
    <property type="entry name" value="NUDIX_MutT_NudA_like"/>
    <property type="match status" value="1"/>
</dbReference>
<evidence type="ECO:0000256" key="6">
    <source>
        <dbReference type="ARBA" id="ARBA00022763"/>
    </source>
</evidence>
<dbReference type="SUPFAM" id="SSF55811">
    <property type="entry name" value="Nudix"/>
    <property type="match status" value="1"/>
</dbReference>
<evidence type="ECO:0000256" key="13">
    <source>
        <dbReference type="ARBA" id="ARBA00040794"/>
    </source>
</evidence>
<dbReference type="InterPro" id="IPR013785">
    <property type="entry name" value="Aldolase_TIM"/>
</dbReference>
<evidence type="ECO:0000313" key="18">
    <source>
        <dbReference type="EMBL" id="OBX29525.1"/>
    </source>
</evidence>
<reference evidence="19" key="1">
    <citation type="submission" date="2016-06" db="EMBL/GenBank/DDBJ databases">
        <authorList>
            <person name="Radolfova-Krizova L."/>
            <person name="Nemec A."/>
        </authorList>
    </citation>
    <scope>NUCLEOTIDE SEQUENCE [LARGE SCALE GENOMIC DNA]</scope>
    <source>
        <strain evidence="19">ANC 4275</strain>
    </source>
</reference>
<dbReference type="Pfam" id="PF14815">
    <property type="entry name" value="NUDIX_4"/>
    <property type="match status" value="1"/>
</dbReference>
<dbReference type="CDD" id="cd00564">
    <property type="entry name" value="TMP_TenI"/>
    <property type="match status" value="1"/>
</dbReference>
<evidence type="ECO:0000256" key="16">
    <source>
        <dbReference type="ARBA" id="ARBA00042798"/>
    </source>
</evidence>
<dbReference type="GO" id="GO:0035539">
    <property type="term" value="F:8-oxo-7,8-dihydrodeoxyguanosine triphosphate pyrophosphatase activity"/>
    <property type="evidence" value="ECO:0007669"/>
    <property type="project" value="UniProtKB-EC"/>
</dbReference>
<dbReference type="GO" id="GO:0046872">
    <property type="term" value="F:metal ion binding"/>
    <property type="evidence" value="ECO:0007669"/>
    <property type="project" value="UniProtKB-KW"/>
</dbReference>
<comment type="catalytic activity">
    <reaction evidence="10">
        <text>8-oxo-dGTP + H2O = 8-oxo-dGMP + diphosphate + H(+)</text>
        <dbReference type="Rhea" id="RHEA:31575"/>
        <dbReference type="ChEBI" id="CHEBI:15377"/>
        <dbReference type="ChEBI" id="CHEBI:15378"/>
        <dbReference type="ChEBI" id="CHEBI:33019"/>
        <dbReference type="ChEBI" id="CHEBI:63224"/>
        <dbReference type="ChEBI" id="CHEBI:77896"/>
        <dbReference type="EC" id="3.6.1.55"/>
    </reaction>
</comment>
<keyword evidence="4" id="KW-0235">DNA replication</keyword>
<evidence type="ECO:0000256" key="14">
    <source>
        <dbReference type="ARBA" id="ARBA00041592"/>
    </source>
</evidence>
<dbReference type="Gene3D" id="3.90.79.10">
    <property type="entry name" value="Nucleoside Triphosphate Pyrophosphohydrolase"/>
    <property type="match status" value="1"/>
</dbReference>
<comment type="caution">
    <text evidence="18">The sequence shown here is derived from an EMBL/GenBank/DDBJ whole genome shotgun (WGS) entry which is preliminary data.</text>
</comment>
<evidence type="ECO:0000256" key="15">
    <source>
        <dbReference type="ARBA" id="ARBA00041979"/>
    </source>
</evidence>
<evidence type="ECO:0000256" key="8">
    <source>
        <dbReference type="ARBA" id="ARBA00022842"/>
    </source>
</evidence>
<keyword evidence="6" id="KW-0227">DNA damage</keyword>
<dbReference type="PANTHER" id="PTHR47707:SF1">
    <property type="entry name" value="NUDIX HYDROLASE FAMILY PROTEIN"/>
    <property type="match status" value="1"/>
</dbReference>
<keyword evidence="9" id="KW-0234">DNA repair</keyword>
<dbReference type="GO" id="GO:0009228">
    <property type="term" value="P:thiamine biosynthetic process"/>
    <property type="evidence" value="ECO:0007669"/>
    <property type="project" value="UniProtKB-KW"/>
</dbReference>
<evidence type="ECO:0000313" key="19">
    <source>
        <dbReference type="Proteomes" id="UP000185753"/>
    </source>
</evidence>
<evidence type="ECO:0000256" key="5">
    <source>
        <dbReference type="ARBA" id="ARBA00022723"/>
    </source>
</evidence>
<dbReference type="AlphaFoldDB" id="A0A1A7RB82"/>
<evidence type="ECO:0000256" key="10">
    <source>
        <dbReference type="ARBA" id="ARBA00035861"/>
    </source>
</evidence>
<dbReference type="GO" id="GO:0044715">
    <property type="term" value="F:8-oxo-dGDP phosphatase activity"/>
    <property type="evidence" value="ECO:0007669"/>
    <property type="project" value="TreeGrafter"/>
</dbReference>
<proteinExistence type="inferred from homology"/>
<evidence type="ECO:0000256" key="7">
    <source>
        <dbReference type="ARBA" id="ARBA00022801"/>
    </source>
</evidence>
<dbReference type="GO" id="GO:0044716">
    <property type="term" value="F:8-oxo-GDP phosphatase activity"/>
    <property type="evidence" value="ECO:0007669"/>
    <property type="project" value="TreeGrafter"/>
</dbReference>
<gene>
    <name evidence="18" type="ORF">A9J31_13480</name>
</gene>
<keyword evidence="8" id="KW-0460">Magnesium</keyword>
<dbReference type="PROSITE" id="PS00893">
    <property type="entry name" value="NUDIX_BOX"/>
    <property type="match status" value="1"/>
</dbReference>
<protein>
    <recommendedName>
        <fullName evidence="13">8-oxo-dGTP diphosphatase</fullName>
        <ecNumber evidence="12">3.6.1.55</ecNumber>
    </recommendedName>
    <alternativeName>
        <fullName evidence="16">7,8-dihydro-8-oxoguanine-triphosphatase</fullName>
    </alternativeName>
    <alternativeName>
        <fullName evidence="15">Mutator protein MutT</fullName>
    </alternativeName>
    <alternativeName>
        <fullName evidence="14">dGTP pyrophosphohydrolase</fullName>
    </alternativeName>
</protein>
<dbReference type="Proteomes" id="UP000185753">
    <property type="component" value="Unassembled WGS sequence"/>
</dbReference>
<evidence type="ECO:0000259" key="17">
    <source>
        <dbReference type="PROSITE" id="PS51462"/>
    </source>
</evidence>
<dbReference type="Gene3D" id="3.20.20.70">
    <property type="entry name" value="Aldolase class I"/>
    <property type="match status" value="1"/>
</dbReference>
<evidence type="ECO:0000256" key="4">
    <source>
        <dbReference type="ARBA" id="ARBA00022705"/>
    </source>
</evidence>
<dbReference type="EC" id="3.6.1.55" evidence="12"/>
<feature type="domain" description="Nudix hydrolase" evidence="17">
    <location>
        <begin position="3"/>
        <end position="130"/>
    </location>
</feature>
<dbReference type="InterPro" id="IPR000086">
    <property type="entry name" value="NUDIX_hydrolase_dom"/>
</dbReference>
<dbReference type="Pfam" id="PF02581">
    <property type="entry name" value="TMP-TENI"/>
    <property type="match status" value="1"/>
</dbReference>
<comment type="similarity">
    <text evidence="2">Belongs to the Nudix hydrolase family.</text>
</comment>
<dbReference type="OrthoDB" id="9810648at2"/>
<keyword evidence="3" id="KW-0515">Mutator protein</keyword>
<evidence type="ECO:0000256" key="9">
    <source>
        <dbReference type="ARBA" id="ARBA00023204"/>
    </source>
</evidence>
<dbReference type="GO" id="GO:0006281">
    <property type="term" value="P:DNA repair"/>
    <property type="evidence" value="ECO:0007669"/>
    <property type="project" value="UniProtKB-KW"/>
</dbReference>
<name>A0A1A7RB82_9GAMM</name>
<evidence type="ECO:0000256" key="11">
    <source>
        <dbReference type="ARBA" id="ARBA00036904"/>
    </source>
</evidence>
<dbReference type="EMBL" id="LZDS01000006">
    <property type="protein sequence ID" value="OBX29525.1"/>
    <property type="molecule type" value="Genomic_DNA"/>
</dbReference>
<dbReference type="STRING" id="1443941.A9J31_13480"/>
<dbReference type="GO" id="GO:0006260">
    <property type="term" value="P:DNA replication"/>
    <property type="evidence" value="ECO:0007669"/>
    <property type="project" value="UniProtKB-KW"/>
</dbReference>
<organism evidence="18 19">
    <name type="scientific">Acinetobacter gandensis</name>
    <dbReference type="NCBI Taxonomy" id="1443941"/>
    <lineage>
        <taxon>Bacteria</taxon>
        <taxon>Pseudomonadati</taxon>
        <taxon>Pseudomonadota</taxon>
        <taxon>Gammaproteobacteria</taxon>
        <taxon>Moraxellales</taxon>
        <taxon>Moraxellaceae</taxon>
        <taxon>Acinetobacter</taxon>
    </lineage>
</organism>
<dbReference type="PROSITE" id="PS51462">
    <property type="entry name" value="NUDIX"/>
    <property type="match status" value="1"/>
</dbReference>
<evidence type="ECO:0000256" key="3">
    <source>
        <dbReference type="ARBA" id="ARBA00022457"/>
    </source>
</evidence>
<keyword evidence="7 18" id="KW-0378">Hydrolase</keyword>
<dbReference type="RefSeq" id="WP_067762656.1">
    <property type="nucleotide sequence ID" value="NZ_LZDS01000006.1"/>
</dbReference>
<keyword evidence="19" id="KW-1185">Reference proteome</keyword>
<accession>A0A1A7RB82</accession>
<dbReference type="InterPro" id="IPR036206">
    <property type="entry name" value="ThiamineP_synth_sf"/>
</dbReference>
<dbReference type="PANTHER" id="PTHR47707">
    <property type="entry name" value="8-OXO-DGTP DIPHOSPHATASE"/>
    <property type="match status" value="1"/>
</dbReference>
<dbReference type="InterPro" id="IPR020084">
    <property type="entry name" value="NUDIX_hydrolase_CS"/>
</dbReference>
<dbReference type="InterPro" id="IPR015797">
    <property type="entry name" value="NUDIX_hydrolase-like_dom_sf"/>
</dbReference>
<dbReference type="InterPro" id="IPR022998">
    <property type="entry name" value="ThiamineP_synth_TenI"/>
</dbReference>
<evidence type="ECO:0000256" key="1">
    <source>
        <dbReference type="ARBA" id="ARBA00001946"/>
    </source>
</evidence>
<keyword evidence="5" id="KW-0479">Metal-binding</keyword>
<dbReference type="InterPro" id="IPR029119">
    <property type="entry name" value="MutY_C"/>
</dbReference>
<dbReference type="SUPFAM" id="SSF51391">
    <property type="entry name" value="Thiamin phosphate synthase"/>
    <property type="match status" value="1"/>
</dbReference>
<evidence type="ECO:0000256" key="12">
    <source>
        <dbReference type="ARBA" id="ARBA00038905"/>
    </source>
</evidence>
<evidence type="ECO:0000256" key="2">
    <source>
        <dbReference type="ARBA" id="ARBA00005582"/>
    </source>
</evidence>
<dbReference type="InterPro" id="IPR047127">
    <property type="entry name" value="MutT-like"/>
</dbReference>
<comment type="catalytic activity">
    <reaction evidence="11">
        <text>8-oxo-GTP + H2O = 8-oxo-GMP + diphosphate + H(+)</text>
        <dbReference type="Rhea" id="RHEA:67616"/>
        <dbReference type="ChEBI" id="CHEBI:15377"/>
        <dbReference type="ChEBI" id="CHEBI:15378"/>
        <dbReference type="ChEBI" id="CHEBI:33019"/>
        <dbReference type="ChEBI" id="CHEBI:143553"/>
        <dbReference type="ChEBI" id="CHEBI:145694"/>
    </reaction>
</comment>